<evidence type="ECO:0000259" key="2">
    <source>
        <dbReference type="Pfam" id="PF09822"/>
    </source>
</evidence>
<reference evidence="5" key="1">
    <citation type="journal article" date="2019" name="Int. J. Syst. Evol. Microbiol.">
        <title>The Global Catalogue of Microorganisms (GCM) 10K type strain sequencing project: providing services to taxonomists for standard genome sequencing and annotation.</title>
        <authorList>
            <consortium name="The Broad Institute Genomics Platform"/>
            <consortium name="The Broad Institute Genome Sequencing Center for Infectious Disease"/>
            <person name="Wu L."/>
            <person name="Ma J."/>
        </authorList>
    </citation>
    <scope>NUCLEOTIDE SEQUENCE [LARGE SCALE GENOMIC DNA]</scope>
    <source>
        <strain evidence="5">CCUG 57263</strain>
    </source>
</reference>
<keyword evidence="1" id="KW-0812">Transmembrane</keyword>
<proteinExistence type="predicted"/>
<evidence type="ECO:0000259" key="3">
    <source>
        <dbReference type="Pfam" id="PF23357"/>
    </source>
</evidence>
<gene>
    <name evidence="4" type="ORF">ACFQ03_15325</name>
</gene>
<feature type="transmembrane region" description="Helical" evidence="1">
    <location>
        <begin position="439"/>
        <end position="460"/>
    </location>
</feature>
<dbReference type="Pfam" id="PF23357">
    <property type="entry name" value="DUF7088"/>
    <property type="match status" value="1"/>
</dbReference>
<dbReference type="InterPro" id="IPR019196">
    <property type="entry name" value="ABC_transp_unknown"/>
</dbReference>
<evidence type="ECO:0000256" key="1">
    <source>
        <dbReference type="SAM" id="Phobius"/>
    </source>
</evidence>
<dbReference type="RefSeq" id="WP_379289221.1">
    <property type="nucleotide sequence ID" value="NZ_JBHTIU010000048.1"/>
</dbReference>
<organism evidence="4 5">
    <name type="scientific">Paenibacillus residui</name>
    <dbReference type="NCBI Taxonomy" id="629724"/>
    <lineage>
        <taxon>Bacteria</taxon>
        <taxon>Bacillati</taxon>
        <taxon>Bacillota</taxon>
        <taxon>Bacilli</taxon>
        <taxon>Bacillales</taxon>
        <taxon>Paenibacillaceae</taxon>
        <taxon>Paenibacillus</taxon>
    </lineage>
</organism>
<dbReference type="InterPro" id="IPR055396">
    <property type="entry name" value="DUF7088"/>
</dbReference>
<evidence type="ECO:0000313" key="5">
    <source>
        <dbReference type="Proteomes" id="UP001597120"/>
    </source>
</evidence>
<name>A0ABW3DB24_9BACL</name>
<accession>A0ABW3DB24</accession>
<keyword evidence="5" id="KW-1185">Reference proteome</keyword>
<dbReference type="Proteomes" id="UP001597120">
    <property type="component" value="Unassembled WGS sequence"/>
</dbReference>
<keyword evidence="1" id="KW-1133">Transmembrane helix</keyword>
<dbReference type="Gene3D" id="3.40.30.10">
    <property type="entry name" value="Glutaredoxin"/>
    <property type="match status" value="1"/>
</dbReference>
<dbReference type="Pfam" id="PF09822">
    <property type="entry name" value="ABC_transp_aux"/>
    <property type="match status" value="1"/>
</dbReference>
<feature type="domain" description="ABC-type uncharacterised transport system" evidence="2">
    <location>
        <begin position="163"/>
        <end position="404"/>
    </location>
</feature>
<dbReference type="EMBL" id="JBHTIU010000048">
    <property type="protein sequence ID" value="MFD0870526.1"/>
    <property type="molecule type" value="Genomic_DNA"/>
</dbReference>
<keyword evidence="1" id="KW-0472">Membrane</keyword>
<comment type="caution">
    <text evidence="4">The sequence shown here is derived from an EMBL/GenBank/DDBJ whole genome shotgun (WGS) entry which is preliminary data.</text>
</comment>
<evidence type="ECO:0000313" key="4">
    <source>
        <dbReference type="EMBL" id="MFD0870526.1"/>
    </source>
</evidence>
<feature type="domain" description="DUF7088" evidence="3">
    <location>
        <begin position="41"/>
        <end position="130"/>
    </location>
</feature>
<protein>
    <submittedName>
        <fullName evidence="4">GldG family protein</fullName>
    </submittedName>
</protein>
<sequence>MKNNWIKGTNATVLSLAVVGLFILLTIFLHSINGLQWDLTENKKFTLSDQTVTTLKGLDKPVHAVAFTSQDPYMDRQVEDLLQEYQKRSSQFTYEIIDPVKQPAIAQQYKINQYGTIVFESGGQTKNVYSHELFGYGSTQGSYAFSGEEKFTQALVSLSSDEKRKLYFLTGHGEMTSKQLPSFVSSLQGEGYEIQDLNLVQEAQIPEDADSIFVLSPQSDLSEAEKNLLKPYAEGEGRLLITLDLAQNMEQWANWNDLLGTYGVTNEHALIIESKQTLISDPFTIVPQYQYHTIVDKLKNENRIAVFPGAIGLSIDASNEKWSSTALLKTSDKAYGKTDLGLFASGQIRMEDLNKTDADLNGPIDLAYAIENSEGQPRAVIIGNGVFLSDSLLNQQGNRDFILNSVGWLNEQESSVTIRPREEAQLQQAFITASQANTIFIGTVVVIPLLFLVSGGLIWWRRRRG</sequence>